<organism evidence="2 3">
    <name type="scientific">Xanthocytophaga flava</name>
    <dbReference type="NCBI Taxonomy" id="3048013"/>
    <lineage>
        <taxon>Bacteria</taxon>
        <taxon>Pseudomonadati</taxon>
        <taxon>Bacteroidota</taxon>
        <taxon>Cytophagia</taxon>
        <taxon>Cytophagales</taxon>
        <taxon>Rhodocytophagaceae</taxon>
        <taxon>Xanthocytophaga</taxon>
    </lineage>
</organism>
<reference evidence="2" key="1">
    <citation type="submission" date="2023-05" db="EMBL/GenBank/DDBJ databases">
        <authorList>
            <person name="Zhang X."/>
        </authorList>
    </citation>
    <scope>NUCLEOTIDE SEQUENCE</scope>
    <source>
        <strain evidence="2">YF14B1</strain>
    </source>
</reference>
<dbReference type="Proteomes" id="UP001241110">
    <property type="component" value="Unassembled WGS sequence"/>
</dbReference>
<sequence length="214" mass="24916">MNNQELIQKTYIEYLLENGKVPPSPYLLAKLAGIDEKDFYAIYNSLQAVEADIWLQFFQEAKQQTISQEVYERYSVREKLLSFYYTWVEVLKNHRSFVLFAVGTRHLHQETALLSPFKRAFTEYANELITEGRNTGEVVNRPFVTERYADGFWVQALFVLRFWVKDNSAGYELTDAAIEKAVNTSFDFIGKSALDTLFDFGKFLYQTQRAGYGL</sequence>
<feature type="domain" description="Tetracyclin repressor-like C-terminal" evidence="1">
    <location>
        <begin position="79"/>
        <end position="204"/>
    </location>
</feature>
<dbReference type="InterPro" id="IPR041673">
    <property type="entry name" value="TetR_C_23"/>
</dbReference>
<protein>
    <submittedName>
        <fullName evidence="2">TetR family transcriptional regulator C-terminal domain-containing protein</fullName>
    </submittedName>
</protein>
<dbReference type="InterPro" id="IPR036271">
    <property type="entry name" value="Tet_transcr_reg_TetR-rel_C_sf"/>
</dbReference>
<name>A0AAE3QQJ7_9BACT</name>
<dbReference type="Gene3D" id="1.10.357.10">
    <property type="entry name" value="Tetracycline Repressor, domain 2"/>
    <property type="match status" value="1"/>
</dbReference>
<evidence type="ECO:0000313" key="2">
    <source>
        <dbReference type="EMBL" id="MDJ1483652.1"/>
    </source>
</evidence>
<evidence type="ECO:0000259" key="1">
    <source>
        <dbReference type="Pfam" id="PF17931"/>
    </source>
</evidence>
<dbReference type="RefSeq" id="WP_313983829.1">
    <property type="nucleotide sequence ID" value="NZ_JASJOS010000012.1"/>
</dbReference>
<proteinExistence type="predicted"/>
<comment type="caution">
    <text evidence="2">The sequence shown here is derived from an EMBL/GenBank/DDBJ whole genome shotgun (WGS) entry which is preliminary data.</text>
</comment>
<gene>
    <name evidence="2" type="ORF">QNI16_24350</name>
</gene>
<evidence type="ECO:0000313" key="3">
    <source>
        <dbReference type="Proteomes" id="UP001241110"/>
    </source>
</evidence>
<dbReference type="Pfam" id="PF17931">
    <property type="entry name" value="TetR_C_23"/>
    <property type="match status" value="1"/>
</dbReference>
<dbReference type="EMBL" id="JASJOS010000012">
    <property type="protein sequence ID" value="MDJ1483652.1"/>
    <property type="molecule type" value="Genomic_DNA"/>
</dbReference>
<accession>A0AAE3QQJ7</accession>
<dbReference type="SUPFAM" id="SSF48498">
    <property type="entry name" value="Tetracyclin repressor-like, C-terminal domain"/>
    <property type="match status" value="1"/>
</dbReference>
<dbReference type="AlphaFoldDB" id="A0AAE3QQJ7"/>